<keyword evidence="4" id="KW-0479">Metal-binding</keyword>
<sequence>MLTGKWAKLAAFVSVLPGLSLAFPRSRDFNLDSDSLFSRDYIQPDVDNSKDYSFSPTRKPDTSRWPQGLHFAVDYYPAQWPEFLWEDDAARMANATLSYARISEFDWAILEPTDGNYDWSVLDRSIEAIGKQGVKVILGTPTATPPIWAVKNYDILGADAQGRSRRFGSRRHYSFSSPDYRMLSKRFITAMAKRYGQNEHVVAWQSDNEYGCHGTIRTWDNNARTRYQQWLANKYNNNITMYNEMEGRVFWSSTYQSFDQIDLPQLEVTESSPAGRLDFYTFSSDMAIEYAKEQVDIIRQYSDKAVTTNFMGAFLDFDHFKFAKETGMDLATWDSYPLGNTEQFSWISDEWKIKYGRTGTPDFQSLHHALYRGVAGAAYNKTAGPWGVMEQQPGPVNWAPYNPSPKLGMVRLWLHEIFAHGGSMGNIFRWREVPYAQEQMHAAMLRRDNVPDHAMIEQQQIVNEDLPKMANLFKSSDSSSQQKRNNGNGNVADSAPVLKKDEEQAEVALVWDYNAVWMLEAEPQSGTWSVDSSSFEDASMSYFPLVFNWYTALRRLGLNVDIVGPSQPLDGYKMVAVPTMPIIHDDFKKTWSNYSGATVFGPRTASKVATLSIPDGLPPSNGPVRDTLPMTVTRVETIKEGFGDMIAYNGQQYNVSGWVEWIECQRDGKNSSVSIDDSATYSGYRDGAPATCANQDGDKSTHYISAYTPVEFLVEYLGDVAGQAGVKTIFGQTPKGSSTDLGTDLRFRKNGNALWAFNYGPEQLDLPAAPEGATRLVGGDDGKIGPQDVAVWSLE</sequence>
<feature type="region of interest" description="Disordered" evidence="8">
    <location>
        <begin position="474"/>
        <end position="498"/>
    </location>
</feature>
<keyword evidence="5" id="KW-0378">Hydrolase</keyword>
<keyword evidence="9" id="KW-0732">Signal</keyword>
<dbReference type="Gene3D" id="3.40.50.880">
    <property type="match status" value="1"/>
</dbReference>
<evidence type="ECO:0000256" key="8">
    <source>
        <dbReference type="SAM" id="MobiDB-lite"/>
    </source>
</evidence>
<dbReference type="GO" id="GO:0005975">
    <property type="term" value="P:carbohydrate metabolic process"/>
    <property type="evidence" value="ECO:0007669"/>
    <property type="project" value="InterPro"/>
</dbReference>
<dbReference type="Proteomes" id="UP000246740">
    <property type="component" value="Unassembled WGS sequence"/>
</dbReference>
<accession>A0A317XHW9</accession>
<evidence type="ECO:0000259" key="10">
    <source>
        <dbReference type="Pfam" id="PF02449"/>
    </source>
</evidence>
<reference evidence="12 13" key="1">
    <citation type="journal article" date="2018" name="Mol. Biol. Evol.">
        <title>Broad Genomic Sampling Reveals a Smut Pathogenic Ancestry of the Fungal Clade Ustilaginomycotina.</title>
        <authorList>
            <person name="Kijpornyongpan T."/>
            <person name="Mondo S.J."/>
            <person name="Barry K."/>
            <person name="Sandor L."/>
            <person name="Lee J."/>
            <person name="Lipzen A."/>
            <person name="Pangilinan J."/>
            <person name="LaButti K."/>
            <person name="Hainaut M."/>
            <person name="Henrissat B."/>
            <person name="Grigoriev I.V."/>
            <person name="Spatafora J.W."/>
            <person name="Aime M.C."/>
        </authorList>
    </citation>
    <scope>NUCLEOTIDE SEQUENCE [LARGE SCALE GENOMIC DNA]</scope>
    <source>
        <strain evidence="12 13">MCA 3645</strain>
    </source>
</reference>
<dbReference type="EC" id="3.2.1.23" evidence="3"/>
<comment type="catalytic activity">
    <reaction evidence="1">
        <text>Hydrolysis of terminal non-reducing beta-D-galactose residues in beta-D-galactosides.</text>
        <dbReference type="EC" id="3.2.1.23"/>
    </reaction>
</comment>
<name>A0A317XHW9_9BASI</name>
<dbReference type="EMBL" id="KZ819202">
    <property type="protein sequence ID" value="PWY97745.1"/>
    <property type="molecule type" value="Genomic_DNA"/>
</dbReference>
<dbReference type="InterPro" id="IPR003476">
    <property type="entry name" value="Glyco_hydro_42"/>
</dbReference>
<evidence type="ECO:0000256" key="9">
    <source>
        <dbReference type="SAM" id="SignalP"/>
    </source>
</evidence>
<keyword evidence="6" id="KW-0862">Zinc</keyword>
<dbReference type="InterPro" id="IPR013780">
    <property type="entry name" value="Glyco_hydro_b"/>
</dbReference>
<evidence type="ECO:0000313" key="12">
    <source>
        <dbReference type="EMBL" id="PWY97745.1"/>
    </source>
</evidence>
<feature type="domain" description="Glycoside hydrolase family 42 N-terminal" evidence="10">
    <location>
        <begin position="74"/>
        <end position="465"/>
    </location>
</feature>
<gene>
    <name evidence="12" type="ORF">BCV70DRAFT_44809</name>
</gene>
<evidence type="ECO:0000256" key="6">
    <source>
        <dbReference type="ARBA" id="ARBA00022833"/>
    </source>
</evidence>
<proteinExistence type="inferred from homology"/>
<dbReference type="GO" id="GO:0009341">
    <property type="term" value="C:beta-galactosidase complex"/>
    <property type="evidence" value="ECO:0007669"/>
    <property type="project" value="InterPro"/>
</dbReference>
<dbReference type="SUPFAM" id="SSF52317">
    <property type="entry name" value="Class I glutamine amidotransferase-like"/>
    <property type="match status" value="1"/>
</dbReference>
<dbReference type="PANTHER" id="PTHR36447:SF2">
    <property type="entry name" value="BETA-GALACTOSIDASE YESZ"/>
    <property type="match status" value="1"/>
</dbReference>
<dbReference type="Gene3D" id="2.60.40.1180">
    <property type="entry name" value="Golgi alpha-mannosidase II"/>
    <property type="match status" value="1"/>
</dbReference>
<dbReference type="GO" id="GO:0004565">
    <property type="term" value="F:beta-galactosidase activity"/>
    <property type="evidence" value="ECO:0007669"/>
    <property type="project" value="UniProtKB-EC"/>
</dbReference>
<dbReference type="InParanoid" id="A0A317XHW9"/>
<keyword evidence="7" id="KW-0326">Glycosidase</keyword>
<dbReference type="Pfam" id="PF02449">
    <property type="entry name" value="Glyco_hydro_42"/>
    <property type="match status" value="1"/>
</dbReference>
<dbReference type="Pfam" id="PF08532">
    <property type="entry name" value="Glyco_hydro_42M"/>
    <property type="match status" value="1"/>
</dbReference>
<dbReference type="AlphaFoldDB" id="A0A317XHW9"/>
<feature type="domain" description="Beta-galactosidase trimerisation" evidence="11">
    <location>
        <begin position="505"/>
        <end position="726"/>
    </location>
</feature>
<dbReference type="InterPro" id="IPR013529">
    <property type="entry name" value="Glyco_hydro_42_N"/>
</dbReference>
<evidence type="ECO:0000259" key="11">
    <source>
        <dbReference type="Pfam" id="PF08532"/>
    </source>
</evidence>
<feature type="signal peptide" evidence="9">
    <location>
        <begin position="1"/>
        <end position="22"/>
    </location>
</feature>
<evidence type="ECO:0000313" key="13">
    <source>
        <dbReference type="Proteomes" id="UP000246740"/>
    </source>
</evidence>
<feature type="chain" id="PRO_5016297625" description="beta-galactosidase" evidence="9">
    <location>
        <begin position="23"/>
        <end position="795"/>
    </location>
</feature>
<dbReference type="SUPFAM" id="SSF51445">
    <property type="entry name" value="(Trans)glycosidases"/>
    <property type="match status" value="1"/>
</dbReference>
<dbReference type="OrthoDB" id="1657402at2759"/>
<dbReference type="InterPro" id="IPR013738">
    <property type="entry name" value="Beta_galactosidase_Trimer"/>
</dbReference>
<dbReference type="STRING" id="1882483.A0A317XHW9"/>
<comment type="similarity">
    <text evidence="2">Belongs to the glycosyl hydrolase 42 family.</text>
</comment>
<evidence type="ECO:0000256" key="4">
    <source>
        <dbReference type="ARBA" id="ARBA00022723"/>
    </source>
</evidence>
<protein>
    <recommendedName>
        <fullName evidence="3">beta-galactosidase</fullName>
        <ecNumber evidence="3">3.2.1.23</ecNumber>
    </recommendedName>
</protein>
<evidence type="ECO:0000256" key="3">
    <source>
        <dbReference type="ARBA" id="ARBA00012756"/>
    </source>
</evidence>
<evidence type="ECO:0000256" key="2">
    <source>
        <dbReference type="ARBA" id="ARBA00005940"/>
    </source>
</evidence>
<dbReference type="Gene3D" id="3.20.20.80">
    <property type="entry name" value="Glycosidases"/>
    <property type="match status" value="1"/>
</dbReference>
<dbReference type="SUPFAM" id="SSF51011">
    <property type="entry name" value="Glycosyl hydrolase domain"/>
    <property type="match status" value="1"/>
</dbReference>
<dbReference type="InterPro" id="IPR017853">
    <property type="entry name" value="GH"/>
</dbReference>
<dbReference type="InterPro" id="IPR029062">
    <property type="entry name" value="Class_I_gatase-like"/>
</dbReference>
<keyword evidence="13" id="KW-1185">Reference proteome</keyword>
<evidence type="ECO:0000256" key="7">
    <source>
        <dbReference type="ARBA" id="ARBA00023295"/>
    </source>
</evidence>
<dbReference type="GO" id="GO:0046872">
    <property type="term" value="F:metal ion binding"/>
    <property type="evidence" value="ECO:0007669"/>
    <property type="project" value="UniProtKB-KW"/>
</dbReference>
<organism evidence="12 13">
    <name type="scientific">Testicularia cyperi</name>
    <dbReference type="NCBI Taxonomy" id="1882483"/>
    <lineage>
        <taxon>Eukaryota</taxon>
        <taxon>Fungi</taxon>
        <taxon>Dikarya</taxon>
        <taxon>Basidiomycota</taxon>
        <taxon>Ustilaginomycotina</taxon>
        <taxon>Ustilaginomycetes</taxon>
        <taxon>Ustilaginales</taxon>
        <taxon>Anthracoideaceae</taxon>
        <taxon>Testicularia</taxon>
    </lineage>
</organism>
<evidence type="ECO:0000256" key="1">
    <source>
        <dbReference type="ARBA" id="ARBA00001412"/>
    </source>
</evidence>
<evidence type="ECO:0000256" key="5">
    <source>
        <dbReference type="ARBA" id="ARBA00022801"/>
    </source>
</evidence>
<feature type="compositionally biased region" description="Polar residues" evidence="8">
    <location>
        <begin position="474"/>
        <end position="491"/>
    </location>
</feature>
<dbReference type="CDD" id="cd03143">
    <property type="entry name" value="A4_beta-galactosidase_middle_domain"/>
    <property type="match status" value="1"/>
</dbReference>
<dbReference type="PANTHER" id="PTHR36447">
    <property type="entry name" value="BETA-GALACTOSIDASE GANA"/>
    <property type="match status" value="1"/>
</dbReference>